<evidence type="ECO:0008006" key="6">
    <source>
        <dbReference type="Google" id="ProtNLM"/>
    </source>
</evidence>
<evidence type="ECO:0000256" key="1">
    <source>
        <dbReference type="SAM" id="MobiDB-lite"/>
    </source>
</evidence>
<feature type="compositionally biased region" description="Basic and acidic residues" evidence="1">
    <location>
        <begin position="159"/>
        <end position="168"/>
    </location>
</feature>
<dbReference type="AlphaFoldDB" id="A0A1I4PWR0"/>
<feature type="compositionally biased region" description="Basic and acidic residues" evidence="1">
    <location>
        <begin position="138"/>
        <end position="152"/>
    </location>
</feature>
<dbReference type="Proteomes" id="UP000601736">
    <property type="component" value="Unassembled WGS sequence"/>
</dbReference>
<dbReference type="Proteomes" id="UP000199561">
    <property type="component" value="Unassembled WGS sequence"/>
</dbReference>
<dbReference type="EMBL" id="CAJNAP010000027">
    <property type="protein sequence ID" value="CAE6511426.1"/>
    <property type="molecule type" value="Genomic_DNA"/>
</dbReference>
<reference evidence="3" key="2">
    <citation type="submission" date="2021-02" db="EMBL/GenBank/DDBJ databases">
        <authorList>
            <person name="Han P."/>
        </authorList>
    </citation>
    <scope>NUCLEOTIDE SEQUENCE</scope>
    <source>
        <strain evidence="3">Nitrosomonas nitrosa 18-3D</strain>
    </source>
</reference>
<evidence type="ECO:0000313" key="4">
    <source>
        <dbReference type="EMBL" id="SFM32249.1"/>
    </source>
</evidence>
<evidence type="ECO:0000256" key="2">
    <source>
        <dbReference type="SAM" id="SignalP"/>
    </source>
</evidence>
<keyword evidence="5" id="KW-1185">Reference proteome</keyword>
<evidence type="ECO:0000313" key="5">
    <source>
        <dbReference type="Proteomes" id="UP000199561"/>
    </source>
</evidence>
<sequence length="168" mass="18368">MRRLVVTSVFLSALMVPYFTMAHTDEYLATVEAPHGGQLRAAGPFHLELVAQDGELKLYITDHGDKPIPARGGQGKANIQEGKDGKRQSVTLEPVFANMMRAKGDFKITSDTAVAVFVAIPGYETQGARFVPQGAKGSESDSHDQSDDHDHHDDDEDKDDSHSHGHHH</sequence>
<dbReference type="STRING" id="52442.SAMN05421880_1134"/>
<name>A0A1I4PWR0_9PROT</name>
<feature type="region of interest" description="Disordered" evidence="1">
    <location>
        <begin position="127"/>
        <end position="168"/>
    </location>
</feature>
<feature type="chain" id="PRO_5042685663" description="Copper chaperone PCu(A)C" evidence="2">
    <location>
        <begin position="23"/>
        <end position="168"/>
    </location>
</feature>
<organism evidence="4 5">
    <name type="scientific">Nitrosomonas nitrosa</name>
    <dbReference type="NCBI Taxonomy" id="52442"/>
    <lineage>
        <taxon>Bacteria</taxon>
        <taxon>Pseudomonadati</taxon>
        <taxon>Pseudomonadota</taxon>
        <taxon>Betaproteobacteria</taxon>
        <taxon>Nitrosomonadales</taxon>
        <taxon>Nitrosomonadaceae</taxon>
        <taxon>Nitrosomonas</taxon>
    </lineage>
</organism>
<reference evidence="4 5" key="1">
    <citation type="submission" date="2016-10" db="EMBL/GenBank/DDBJ databases">
        <authorList>
            <person name="de Groot N.N."/>
        </authorList>
    </citation>
    <scope>NUCLEOTIDE SEQUENCE [LARGE SCALE GENOMIC DNA]</scope>
    <source>
        <strain evidence="4 5">Nm146</strain>
    </source>
</reference>
<gene>
    <name evidence="3" type="ORF">NMYAN_330006</name>
    <name evidence="4" type="ORF">SAMN05421880_1134</name>
</gene>
<feature type="region of interest" description="Disordered" evidence="1">
    <location>
        <begin position="67"/>
        <end position="86"/>
    </location>
</feature>
<accession>A0A1I4PWR0</accession>
<feature type="signal peptide" evidence="2">
    <location>
        <begin position="1"/>
        <end position="22"/>
    </location>
</feature>
<keyword evidence="2" id="KW-0732">Signal</keyword>
<dbReference type="EMBL" id="FOUF01000013">
    <property type="protein sequence ID" value="SFM32249.1"/>
    <property type="molecule type" value="Genomic_DNA"/>
</dbReference>
<dbReference type="OrthoDB" id="9799434at2"/>
<dbReference type="RefSeq" id="WP_090668503.1">
    <property type="nucleotide sequence ID" value="NZ_CAJNAP010000027.1"/>
</dbReference>
<protein>
    <recommendedName>
        <fullName evidence="6">Copper chaperone PCu(A)C</fullName>
    </recommendedName>
</protein>
<evidence type="ECO:0000313" key="3">
    <source>
        <dbReference type="EMBL" id="CAE6511426.1"/>
    </source>
</evidence>
<proteinExistence type="predicted"/>